<feature type="compositionally biased region" description="Polar residues" evidence="2">
    <location>
        <begin position="226"/>
        <end position="237"/>
    </location>
</feature>
<keyword evidence="1" id="KW-0175">Coiled coil</keyword>
<dbReference type="Proteomes" id="UP001295684">
    <property type="component" value="Unassembled WGS sequence"/>
</dbReference>
<dbReference type="AlphaFoldDB" id="A0AAD1XV65"/>
<feature type="compositionally biased region" description="Basic and acidic residues" evidence="2">
    <location>
        <begin position="155"/>
        <end position="183"/>
    </location>
</feature>
<evidence type="ECO:0000256" key="1">
    <source>
        <dbReference type="SAM" id="Coils"/>
    </source>
</evidence>
<dbReference type="InterPro" id="IPR047002">
    <property type="entry name" value="Tcp10_C_sf"/>
</dbReference>
<evidence type="ECO:0000313" key="4">
    <source>
        <dbReference type="Proteomes" id="UP001295684"/>
    </source>
</evidence>
<feature type="compositionally biased region" description="Polar residues" evidence="2">
    <location>
        <begin position="879"/>
        <end position="893"/>
    </location>
</feature>
<feature type="compositionally biased region" description="Basic and acidic residues" evidence="2">
    <location>
        <begin position="111"/>
        <end position="128"/>
    </location>
</feature>
<feature type="compositionally biased region" description="Basic and acidic residues" evidence="2">
    <location>
        <begin position="802"/>
        <end position="812"/>
    </location>
</feature>
<protein>
    <recommendedName>
        <fullName evidence="5">Centromere protein J C-terminal domain-containing protein</fullName>
    </recommendedName>
</protein>
<feature type="compositionally biased region" description="Polar residues" evidence="2">
    <location>
        <begin position="533"/>
        <end position="542"/>
    </location>
</feature>
<feature type="region of interest" description="Disordered" evidence="2">
    <location>
        <begin position="278"/>
        <end position="314"/>
    </location>
</feature>
<evidence type="ECO:0000256" key="2">
    <source>
        <dbReference type="SAM" id="MobiDB-lite"/>
    </source>
</evidence>
<feature type="region of interest" description="Disordered" evidence="2">
    <location>
        <begin position="484"/>
        <end position="509"/>
    </location>
</feature>
<proteinExistence type="predicted"/>
<comment type="caution">
    <text evidence="3">The sequence shown here is derived from an EMBL/GenBank/DDBJ whole genome shotgun (WGS) entry which is preliminary data.</text>
</comment>
<dbReference type="EMBL" id="CAMPGE010021869">
    <property type="protein sequence ID" value="CAI2379978.1"/>
    <property type="molecule type" value="Genomic_DNA"/>
</dbReference>
<name>A0AAD1XV65_EUPCR</name>
<dbReference type="Gene3D" id="2.60.450.20">
    <property type="match status" value="1"/>
</dbReference>
<gene>
    <name evidence="3" type="ORF">ECRASSUSDP1_LOCUS21402</name>
</gene>
<keyword evidence="4" id="KW-1185">Reference proteome</keyword>
<accession>A0AAD1XV65</accession>
<feature type="compositionally biased region" description="Basic residues" evidence="2">
    <location>
        <begin position="145"/>
        <end position="154"/>
    </location>
</feature>
<feature type="compositionally biased region" description="Polar residues" evidence="2">
    <location>
        <begin position="278"/>
        <end position="298"/>
    </location>
</feature>
<organism evidence="3 4">
    <name type="scientific">Euplotes crassus</name>
    <dbReference type="NCBI Taxonomy" id="5936"/>
    <lineage>
        <taxon>Eukaryota</taxon>
        <taxon>Sar</taxon>
        <taxon>Alveolata</taxon>
        <taxon>Ciliophora</taxon>
        <taxon>Intramacronucleata</taxon>
        <taxon>Spirotrichea</taxon>
        <taxon>Hypotrichia</taxon>
        <taxon>Euplotida</taxon>
        <taxon>Euplotidae</taxon>
        <taxon>Moneuplotes</taxon>
    </lineage>
</organism>
<sequence>MIMIYVTILTNRGSNRQLKQFREKMRSKNIGIPLPKFFRKRNQYYENLELIKPGVIVPVDSSSQESMKEYQYMDNPEFDLDNKKTNLHDYFREESCDTIFDDDFIRNMKNNPEKVVKSSQPKVKDSSSKKSKKRSSGIKFEEKRHKSRPIRRKKYEPMSEEDKPFHQDSKFENPDSSFDREKKISLKRKTKFLKNKVPIPINPEVPKLNLEKISQKKPKKMKMKVSLSSQNSVNNKASNKRSSKMQYFEKQASKDSQSKIPNDLNKINRMISIMDIGNSNTNNSKELSSKISEANSLEQVEHDPQRSTTPNRDIKSMKVTLEKKPKNRIEKVKEKENIQDSSQSNQSIAIDIISESSSIDTQRLRIEAQRRLTQGQDKSANLNLLKVKESLQPSSSSHMQGSHSFYSEIDFSRENLWKNKEEAQENERNNIGQISDKQLNPSQNNFSNCILVPTHQKNIQSVDDIPLRKNFTTFNELLNAQLKRNESKSKQNSPSPLNSPSRDTSVKSFMNAEDIDRYRMSKTNTRRHKASTFMPSGNNTPEVTYRDAILNLPNNNSRVEYQTPPLKDPSLASPLSKIHIEQNPLEDVPFGRLAPLDHQYSIPENPSGNIISNAEGQKYSVLLESSKTLLAQYKSENEALLKENDKLKYKLKKCKYLIKTQNLKILTLEEQVQRKDLENIKNQVEMEKRVLENTRMMTNGMLTQTEHFQSHYNTINKDQFEDRNLNYMSEAIDHTQYFTPKGKPHTRFIPRHTNSASRVNEFRNSQSPSPPVYISSKVSEISMNPSVTGYYKTGNKPSPDGTLKETKRHQFPDENVQAQTTTGEENPENQHNPFKSPELQLTNNQIDDFKSEQGSGSSEADYKIKDDYANLPEKYSGIQESSKQSFYKSSQGSEVHKSDSIKQSQGSRKDSKLTNEDLEFLANDMNDVMTSSKKKSGVITKFYTSGKIEKIYKDGTTLCTYKDGNILCTYQDGTREMVYPDGRIKRLPKKE</sequence>
<feature type="region of interest" description="Disordered" evidence="2">
    <location>
        <begin position="523"/>
        <end position="542"/>
    </location>
</feature>
<evidence type="ECO:0000313" key="3">
    <source>
        <dbReference type="EMBL" id="CAI2379978.1"/>
    </source>
</evidence>
<reference evidence="3" key="1">
    <citation type="submission" date="2023-07" db="EMBL/GenBank/DDBJ databases">
        <authorList>
            <consortium name="AG Swart"/>
            <person name="Singh M."/>
            <person name="Singh A."/>
            <person name="Seah K."/>
            <person name="Emmerich C."/>
        </authorList>
    </citation>
    <scope>NUCLEOTIDE SEQUENCE</scope>
    <source>
        <strain evidence="3">DP1</strain>
    </source>
</reference>
<evidence type="ECO:0008006" key="5">
    <source>
        <dbReference type="Google" id="ProtNLM"/>
    </source>
</evidence>
<feature type="region of interest" description="Disordered" evidence="2">
    <location>
        <begin position="216"/>
        <end position="243"/>
    </location>
</feature>
<feature type="region of interest" description="Disordered" evidence="2">
    <location>
        <begin position="111"/>
        <end position="183"/>
    </location>
</feature>
<feature type="region of interest" description="Disordered" evidence="2">
    <location>
        <begin position="879"/>
        <end position="913"/>
    </location>
</feature>
<feature type="region of interest" description="Disordered" evidence="2">
    <location>
        <begin position="788"/>
        <end position="813"/>
    </location>
</feature>
<feature type="coiled-coil region" evidence="1">
    <location>
        <begin position="623"/>
        <end position="697"/>
    </location>
</feature>
<feature type="compositionally biased region" description="Polar residues" evidence="2">
    <location>
        <begin position="490"/>
        <end position="508"/>
    </location>
</feature>